<keyword evidence="6" id="KW-0175">Coiled coil</keyword>
<feature type="domain" description="NB-ARC" evidence="7">
    <location>
        <begin position="151"/>
        <end position="276"/>
    </location>
</feature>
<keyword evidence="2" id="KW-0433">Leucine-rich repeat</keyword>
<dbReference type="SUPFAM" id="SSF52540">
    <property type="entry name" value="P-loop containing nucleoside triphosphate hydrolases"/>
    <property type="match status" value="1"/>
</dbReference>
<accession>A0AAV5C869</accession>
<comment type="similarity">
    <text evidence="1">Belongs to the disease resistance NB-LRR family.</text>
</comment>
<reference evidence="9" key="1">
    <citation type="journal article" date="2018" name="DNA Res.">
        <title>Multiple hybrid de novo genome assembly of finger millet, an orphan allotetraploid crop.</title>
        <authorList>
            <person name="Hatakeyama M."/>
            <person name="Aluri S."/>
            <person name="Balachadran M.T."/>
            <person name="Sivarajan S.R."/>
            <person name="Patrignani A."/>
            <person name="Gruter S."/>
            <person name="Poveda L."/>
            <person name="Shimizu-Inatsugi R."/>
            <person name="Baeten J."/>
            <person name="Francoijs K.J."/>
            <person name="Nataraja K.N."/>
            <person name="Reddy Y.A.N."/>
            <person name="Phadnis S."/>
            <person name="Ravikumar R.L."/>
            <person name="Schlapbach R."/>
            <person name="Sreeman S.M."/>
            <person name="Shimizu K.K."/>
        </authorList>
    </citation>
    <scope>NUCLEOTIDE SEQUENCE</scope>
</reference>
<evidence type="ECO:0000259" key="8">
    <source>
        <dbReference type="Pfam" id="PF18052"/>
    </source>
</evidence>
<dbReference type="Gene3D" id="3.40.50.300">
    <property type="entry name" value="P-loop containing nucleotide triphosphate hydrolases"/>
    <property type="match status" value="1"/>
</dbReference>
<evidence type="ECO:0000313" key="9">
    <source>
        <dbReference type="EMBL" id="GJM94356.1"/>
    </source>
</evidence>
<dbReference type="EMBL" id="BQKI01000005">
    <property type="protein sequence ID" value="GJM94356.1"/>
    <property type="molecule type" value="Genomic_DNA"/>
</dbReference>
<dbReference type="InterPro" id="IPR002182">
    <property type="entry name" value="NB-ARC"/>
</dbReference>
<proteinExistence type="inferred from homology"/>
<reference evidence="9" key="2">
    <citation type="submission" date="2021-12" db="EMBL/GenBank/DDBJ databases">
        <title>Resequencing data analysis of finger millet.</title>
        <authorList>
            <person name="Hatakeyama M."/>
            <person name="Aluri S."/>
            <person name="Balachadran M.T."/>
            <person name="Sivarajan S.R."/>
            <person name="Poveda L."/>
            <person name="Shimizu-Inatsugi R."/>
            <person name="Schlapbach R."/>
            <person name="Sreeman S.M."/>
            <person name="Shimizu K.K."/>
        </authorList>
    </citation>
    <scope>NUCLEOTIDE SEQUENCE</scope>
</reference>
<dbReference type="InterPro" id="IPR041118">
    <property type="entry name" value="Rx_N"/>
</dbReference>
<evidence type="ECO:0000313" key="10">
    <source>
        <dbReference type="Proteomes" id="UP001054889"/>
    </source>
</evidence>
<dbReference type="InterPro" id="IPR032675">
    <property type="entry name" value="LRR_dom_sf"/>
</dbReference>
<dbReference type="InterPro" id="IPR027417">
    <property type="entry name" value="P-loop_NTPase"/>
</dbReference>
<dbReference type="GO" id="GO:0006952">
    <property type="term" value="P:defense response"/>
    <property type="evidence" value="ECO:0007669"/>
    <property type="project" value="UniProtKB-KW"/>
</dbReference>
<dbReference type="PANTHER" id="PTHR19338:SF0">
    <property type="entry name" value="MITOCHONDRIAL IMPORT INNER MEMBRANE TRANSLOCASE SUBUNIT TIM13"/>
    <property type="match status" value="1"/>
</dbReference>
<dbReference type="GO" id="GO:0051707">
    <property type="term" value="P:response to other organism"/>
    <property type="evidence" value="ECO:0007669"/>
    <property type="project" value="UniProtKB-ARBA"/>
</dbReference>
<evidence type="ECO:0000256" key="1">
    <source>
        <dbReference type="ARBA" id="ARBA00008894"/>
    </source>
</evidence>
<keyword evidence="5" id="KW-0611">Plant defense</keyword>
<dbReference type="Gene3D" id="1.20.5.4130">
    <property type="match status" value="1"/>
</dbReference>
<protein>
    <submittedName>
        <fullName evidence="9">Uncharacterized protein</fullName>
    </submittedName>
</protein>
<gene>
    <name evidence="9" type="primary">ga10996</name>
    <name evidence="9" type="ORF">PR202_ga10996</name>
</gene>
<evidence type="ECO:0000256" key="2">
    <source>
        <dbReference type="ARBA" id="ARBA00022614"/>
    </source>
</evidence>
<dbReference type="Pfam" id="PF18052">
    <property type="entry name" value="Rx_N"/>
    <property type="match status" value="1"/>
</dbReference>
<evidence type="ECO:0000256" key="6">
    <source>
        <dbReference type="SAM" id="Coils"/>
    </source>
</evidence>
<evidence type="ECO:0000256" key="4">
    <source>
        <dbReference type="ARBA" id="ARBA00022741"/>
    </source>
</evidence>
<dbReference type="AlphaFoldDB" id="A0AAV5C869"/>
<keyword evidence="10" id="KW-1185">Reference proteome</keyword>
<keyword evidence="3" id="KW-0677">Repeat</keyword>
<keyword evidence="4" id="KW-0547">Nucleotide-binding</keyword>
<dbReference type="Proteomes" id="UP001054889">
    <property type="component" value="Unassembled WGS sequence"/>
</dbReference>
<evidence type="ECO:0000256" key="5">
    <source>
        <dbReference type="ARBA" id="ARBA00022821"/>
    </source>
</evidence>
<dbReference type="Gene3D" id="3.80.10.10">
    <property type="entry name" value="Ribonuclease Inhibitor"/>
    <property type="match status" value="1"/>
</dbReference>
<evidence type="ECO:0000259" key="7">
    <source>
        <dbReference type="Pfam" id="PF00931"/>
    </source>
</evidence>
<dbReference type="PANTHER" id="PTHR19338">
    <property type="entry name" value="TRANSLOCASE OF INNER MITOCHONDRIAL MEMBRANE 13 HOMOLOG"/>
    <property type="match status" value="1"/>
</dbReference>
<dbReference type="SUPFAM" id="SSF52047">
    <property type="entry name" value="RNI-like"/>
    <property type="match status" value="1"/>
</dbReference>
<sequence length="379" mass="43261">MVMTGATAAATAGAAVSALLAKLDALLLEGNCKSKEAIHITFLRDELQQTQHFFREFLESEHNPDGKSYWRRLRELSYEIEDTVDAITVKQQQQPSSGLLKSSHRSWRSFTSRILEFPNRVLFRLAMLDQLQELKSRLKELISELKDSQRDRLVKLLLEVDEKNNDPRRVLSILGYPGVGKTTLARQVFCKIQPYLDCVAWVSMSSYRSVTNILEDILCQVDDGVQVDRYVSGAIRESLAHKRYLVVVDGICNPYDYFAINMALPCNSLGSRCSMSSVEQLGNLSELRELTLWWSPETEVDNIDERCEQLAFSLYRLRKLQSLYINGCDDLQLLSELPSLFYLSLSSKYMATEKLFVTSNGFPVLQEFHLVFSQAEPDI</sequence>
<dbReference type="Pfam" id="PF00931">
    <property type="entry name" value="NB-ARC"/>
    <property type="match status" value="1"/>
</dbReference>
<feature type="domain" description="Disease resistance N-terminal" evidence="8">
    <location>
        <begin position="15"/>
        <end position="98"/>
    </location>
</feature>
<dbReference type="PRINTS" id="PR00364">
    <property type="entry name" value="DISEASERSIST"/>
</dbReference>
<comment type="caution">
    <text evidence="9">The sequence shown here is derived from an EMBL/GenBank/DDBJ whole genome shotgun (WGS) entry which is preliminary data.</text>
</comment>
<dbReference type="GO" id="GO:0043531">
    <property type="term" value="F:ADP binding"/>
    <property type="evidence" value="ECO:0007669"/>
    <property type="project" value="InterPro"/>
</dbReference>
<evidence type="ECO:0000256" key="3">
    <source>
        <dbReference type="ARBA" id="ARBA00022737"/>
    </source>
</evidence>
<feature type="coiled-coil region" evidence="6">
    <location>
        <begin position="124"/>
        <end position="166"/>
    </location>
</feature>
<name>A0AAV5C869_ELECO</name>
<organism evidence="9 10">
    <name type="scientific">Eleusine coracana subsp. coracana</name>
    <dbReference type="NCBI Taxonomy" id="191504"/>
    <lineage>
        <taxon>Eukaryota</taxon>
        <taxon>Viridiplantae</taxon>
        <taxon>Streptophyta</taxon>
        <taxon>Embryophyta</taxon>
        <taxon>Tracheophyta</taxon>
        <taxon>Spermatophyta</taxon>
        <taxon>Magnoliopsida</taxon>
        <taxon>Liliopsida</taxon>
        <taxon>Poales</taxon>
        <taxon>Poaceae</taxon>
        <taxon>PACMAD clade</taxon>
        <taxon>Chloridoideae</taxon>
        <taxon>Cynodonteae</taxon>
        <taxon>Eleusininae</taxon>
        <taxon>Eleusine</taxon>
    </lineage>
</organism>